<feature type="domain" description="Phasin" evidence="1">
    <location>
        <begin position="7"/>
        <end position="102"/>
    </location>
</feature>
<sequence>MFQSIDEVQKLSKENLDLASKSFAAVSKGLQAIAADTADYTKKSFETSSATFEKLLGAKSLDKALEIQTDFARTAYEGFVAQSTKIGELVTNIARESYKPFEGILAKTAK</sequence>
<dbReference type="Proteomes" id="UP001242480">
    <property type="component" value="Unassembled WGS sequence"/>
</dbReference>
<evidence type="ECO:0000313" key="2">
    <source>
        <dbReference type="EMBL" id="MDQ0468321.1"/>
    </source>
</evidence>
<evidence type="ECO:0000259" key="1">
    <source>
        <dbReference type="Pfam" id="PF09361"/>
    </source>
</evidence>
<name>A0ABU0J237_9HYPH</name>
<proteinExistence type="predicted"/>
<dbReference type="InterPro" id="IPR018968">
    <property type="entry name" value="Phasin"/>
</dbReference>
<keyword evidence="3" id="KW-1185">Reference proteome</keyword>
<comment type="caution">
    <text evidence="2">The sequence shown here is derived from an EMBL/GenBank/DDBJ whole genome shotgun (WGS) entry which is preliminary data.</text>
</comment>
<dbReference type="RefSeq" id="WP_307269393.1">
    <property type="nucleotide sequence ID" value="NZ_JAUSVX010000002.1"/>
</dbReference>
<accession>A0ABU0J237</accession>
<evidence type="ECO:0000313" key="3">
    <source>
        <dbReference type="Proteomes" id="UP001242480"/>
    </source>
</evidence>
<organism evidence="2 3">
    <name type="scientific">Labrys wisconsinensis</name>
    <dbReference type="NCBI Taxonomy" id="425677"/>
    <lineage>
        <taxon>Bacteria</taxon>
        <taxon>Pseudomonadati</taxon>
        <taxon>Pseudomonadota</taxon>
        <taxon>Alphaproteobacteria</taxon>
        <taxon>Hyphomicrobiales</taxon>
        <taxon>Xanthobacteraceae</taxon>
        <taxon>Labrys</taxon>
    </lineage>
</organism>
<reference evidence="2 3" key="1">
    <citation type="submission" date="2023-07" db="EMBL/GenBank/DDBJ databases">
        <title>Genomic Encyclopedia of Type Strains, Phase IV (KMG-IV): sequencing the most valuable type-strain genomes for metagenomic binning, comparative biology and taxonomic classification.</title>
        <authorList>
            <person name="Goeker M."/>
        </authorList>
    </citation>
    <scope>NUCLEOTIDE SEQUENCE [LARGE SCALE GENOMIC DNA]</scope>
    <source>
        <strain evidence="2 3">DSM 19619</strain>
    </source>
</reference>
<protein>
    <recommendedName>
        <fullName evidence="1">Phasin domain-containing protein</fullName>
    </recommendedName>
</protein>
<dbReference type="EMBL" id="JAUSVX010000002">
    <property type="protein sequence ID" value="MDQ0468321.1"/>
    <property type="molecule type" value="Genomic_DNA"/>
</dbReference>
<gene>
    <name evidence="2" type="ORF">QO011_001321</name>
</gene>
<dbReference type="Pfam" id="PF09361">
    <property type="entry name" value="Phasin_2"/>
    <property type="match status" value="1"/>
</dbReference>